<sequence>MMENDNKGDNFDPIRVYAKKLRNSDLRFNSEHLKPASDYYVGWIDLMGSGHVMSTSVQKSANFLARLHIAVERARAGCNFSGRLLPINDGIFIISESKCQIISMLGRVMILLSANFIAIPRPHDRFLLRGGIAYGPIYFGENLVPGLQPKKFKASAKFLDSVMFGPALIQAYRSETNAPPYGIAIHESARAFHPAEEQPFRMTHWMWWAPNEPSDYPKNLPPMTTFKNCLWAELKDHFDWLIATSIYHGLEKSKINQWAIACKEYFQLG</sequence>
<dbReference type="GeneID" id="85022886"/>
<accession>A0A858JQK3</accession>
<gene>
    <name evidence="1" type="ORF">GWK63_12010</name>
</gene>
<organism evidence="1 2">
    <name type="scientific">Komagataeibacter rhaeticus</name>
    <dbReference type="NCBI Taxonomy" id="215221"/>
    <lineage>
        <taxon>Bacteria</taxon>
        <taxon>Pseudomonadati</taxon>
        <taxon>Pseudomonadota</taxon>
        <taxon>Alphaproteobacteria</taxon>
        <taxon>Acetobacterales</taxon>
        <taxon>Acetobacteraceae</taxon>
        <taxon>Komagataeibacter</taxon>
    </lineage>
</organism>
<keyword evidence="2" id="KW-1185">Reference proteome</keyword>
<protein>
    <recommendedName>
        <fullName evidence="3">Guanylate cyclase domain-containing protein</fullName>
    </recommendedName>
</protein>
<dbReference type="KEGG" id="kre:GWK63_12010"/>
<dbReference type="AlphaFoldDB" id="A0A858JQK3"/>
<dbReference type="Proteomes" id="UP000502533">
    <property type="component" value="Chromosome"/>
</dbReference>
<evidence type="ECO:0000313" key="1">
    <source>
        <dbReference type="EMBL" id="QIP36113.1"/>
    </source>
</evidence>
<name>A0A858JQK3_9PROT</name>
<evidence type="ECO:0000313" key="2">
    <source>
        <dbReference type="Proteomes" id="UP000502533"/>
    </source>
</evidence>
<dbReference type="RefSeq" id="WP_146750222.1">
    <property type="nucleotide sequence ID" value="NZ_CP050139.1"/>
</dbReference>
<proteinExistence type="predicted"/>
<reference evidence="1 2" key="1">
    <citation type="submission" date="2020-03" db="EMBL/GenBank/DDBJ databases">
        <title>Isolation of cellulose-producing strains, genome characterization and application of the synthesized cellulose films as an economical and sustainable material for piezoelectric sensor construction.</title>
        <authorList>
            <person name="Mangayil R.K."/>
        </authorList>
    </citation>
    <scope>NUCLEOTIDE SEQUENCE [LARGE SCALE GENOMIC DNA]</scope>
    <source>
        <strain evidence="1 2">ENS 9a1a</strain>
    </source>
</reference>
<evidence type="ECO:0008006" key="3">
    <source>
        <dbReference type="Google" id="ProtNLM"/>
    </source>
</evidence>
<dbReference type="EMBL" id="CP050139">
    <property type="protein sequence ID" value="QIP36113.1"/>
    <property type="molecule type" value="Genomic_DNA"/>
</dbReference>